<reference evidence="3 4" key="1">
    <citation type="submission" date="2020-04" db="EMBL/GenBank/DDBJ databases">
        <title>Genome sequencing of novel species.</title>
        <authorList>
            <person name="Heo J."/>
            <person name="Kim S.-J."/>
            <person name="Kim J.-S."/>
            <person name="Hong S.-B."/>
            <person name="Kwon S.-W."/>
        </authorList>
    </citation>
    <scope>NUCLEOTIDE SEQUENCE [LARGE SCALE GENOMIC DNA]</scope>
    <source>
        <strain evidence="3 4">F39-2</strain>
    </source>
</reference>
<sequence length="817" mass="93515">MIAFCIILFFVLLIGYLHSQKDEALKKTNIQVRPSNSTTPATPSQHQPKTQADPVTLSLVTKHFGRTWQQYLISQSAQLSLSNRYIYNLVALSYERLQHEEFSALIKAFRSPTNGSDDYSLLHEGILGLAQGRHFTESEVLNLIRELPKRYYHKHVLEVVTLPMIDSTESISIERLTVSIEPESKIEASSISNMPLIKNAENYRADSVPFDPVTATAKVSELIDTAMSPDQIEQGPIDVQTPITKNGMLPLAKAPEPDIIDIDTTVKPIVYTETTVVPVWSHHYVYSADELRQATPVQKAFYEKYKAEFYNGRHLDLQGNTNYGFILFFELLDDYRRHQNLQLLERRLHDLEISCPRTRPYAKSNLIQLMRAAGNYDDATRIENAQANPWHWRERYIRELNLSKVDAQLLNSIWISGNAFVNIEFCAKELIRLYVAAMKVLTESFKEQQISKHNTFQSIGDLIARKQNHYRLGSPNYKYIIEHSESTLNEYILRYCESELRTHLGHNRKMNVNGYLDHSEVIAAIGEKIIAPIAARMPELLQGTAEPNEAVEVALNAITPTRWKNRLSLTAEHYTQIGLEKFKGEIDRQLRLNVQNSSLDIIFQDVVKFLAQHDKPSSLQYYLRYSHYCFGIKNTDPKPMPKNLQKVLFKTEMEVQRFAQLITKVKTGEKLADLLAQTADFYAPVRKKITLNTSLINLAEQQYTGTVELLNEYLQDEETLSVPAVSTHATELMNSSVNYVLALTAGQSGLIELFKAHDFTLEAASIDTYCQDVGLMRSPLVNDINEHCYELLDDSLIEEQDQQYTINPYYYQQLLVS</sequence>
<evidence type="ECO:0000313" key="4">
    <source>
        <dbReference type="Proteomes" id="UP000503278"/>
    </source>
</evidence>
<dbReference type="InterPro" id="IPR028932">
    <property type="entry name" value="TerB-C"/>
</dbReference>
<gene>
    <name evidence="3" type="ORF">HH214_07390</name>
</gene>
<dbReference type="Pfam" id="PF15615">
    <property type="entry name" value="TerB_C"/>
    <property type="match status" value="1"/>
</dbReference>
<keyword evidence="4" id="KW-1185">Reference proteome</keyword>
<evidence type="ECO:0000259" key="2">
    <source>
        <dbReference type="Pfam" id="PF15615"/>
    </source>
</evidence>
<dbReference type="KEGG" id="mrob:HH214_07390"/>
<evidence type="ECO:0000313" key="3">
    <source>
        <dbReference type="EMBL" id="QJD95706.1"/>
    </source>
</evidence>
<evidence type="ECO:0000256" key="1">
    <source>
        <dbReference type="SAM" id="MobiDB-lite"/>
    </source>
</evidence>
<dbReference type="AlphaFoldDB" id="A0A7L5E5T1"/>
<proteinExistence type="predicted"/>
<dbReference type="EMBL" id="CP051682">
    <property type="protein sequence ID" value="QJD95706.1"/>
    <property type="molecule type" value="Genomic_DNA"/>
</dbReference>
<name>A0A7L5E5T1_9SPHI</name>
<feature type="domain" description="TerB-C" evidence="2">
    <location>
        <begin position="686"/>
        <end position="814"/>
    </location>
</feature>
<accession>A0A7L5E5T1</accession>
<organism evidence="3 4">
    <name type="scientific">Mucilaginibacter robiniae</name>
    <dbReference type="NCBI Taxonomy" id="2728022"/>
    <lineage>
        <taxon>Bacteria</taxon>
        <taxon>Pseudomonadati</taxon>
        <taxon>Bacteroidota</taxon>
        <taxon>Sphingobacteriia</taxon>
        <taxon>Sphingobacteriales</taxon>
        <taxon>Sphingobacteriaceae</taxon>
        <taxon>Mucilaginibacter</taxon>
    </lineage>
</organism>
<feature type="region of interest" description="Disordered" evidence="1">
    <location>
        <begin position="29"/>
        <end position="52"/>
    </location>
</feature>
<dbReference type="RefSeq" id="WP_169606713.1">
    <property type="nucleotide sequence ID" value="NZ_CP051682.1"/>
</dbReference>
<dbReference type="Proteomes" id="UP000503278">
    <property type="component" value="Chromosome"/>
</dbReference>
<feature type="compositionally biased region" description="Polar residues" evidence="1">
    <location>
        <begin position="29"/>
        <end position="50"/>
    </location>
</feature>
<protein>
    <recommendedName>
        <fullName evidence="2">TerB-C domain-containing protein</fullName>
    </recommendedName>
</protein>